<feature type="chain" id="PRO_5008364608" evidence="1">
    <location>
        <begin position="17"/>
        <end position="128"/>
    </location>
</feature>
<keyword evidence="1" id="KW-0732">Signal</keyword>
<evidence type="ECO:0000313" key="2">
    <source>
        <dbReference type="EMBL" id="SBP40450.1"/>
    </source>
</evidence>
<reference evidence="2" key="1">
    <citation type="submission" date="2016-05" db="EMBL/GenBank/DDBJ databases">
        <authorList>
            <person name="Lavstsen T."/>
            <person name="Jespersen J.S."/>
        </authorList>
    </citation>
    <scope>NUCLEOTIDE SEQUENCE</scope>
    <source>
        <tissue evidence="2">Brain</tissue>
    </source>
</reference>
<reference evidence="2" key="2">
    <citation type="submission" date="2016-06" db="EMBL/GenBank/DDBJ databases">
        <title>The genome of a short-lived fish provides insights into sex chromosome evolution and the genetic control of aging.</title>
        <authorList>
            <person name="Reichwald K."/>
            <person name="Felder M."/>
            <person name="Petzold A."/>
            <person name="Koch P."/>
            <person name="Groth M."/>
            <person name="Platzer M."/>
        </authorList>
    </citation>
    <scope>NUCLEOTIDE SEQUENCE</scope>
    <source>
        <tissue evidence="2">Brain</tissue>
    </source>
</reference>
<gene>
    <name evidence="2" type="primary">CR847511.1</name>
</gene>
<accession>A0A1A7ZED8</accession>
<dbReference type="EMBL" id="HADY01001965">
    <property type="protein sequence ID" value="SBP40450.1"/>
    <property type="molecule type" value="Transcribed_RNA"/>
</dbReference>
<dbReference type="AlphaFoldDB" id="A0A1A7ZED8"/>
<evidence type="ECO:0000256" key="1">
    <source>
        <dbReference type="SAM" id="SignalP"/>
    </source>
</evidence>
<feature type="signal peptide" evidence="1">
    <location>
        <begin position="1"/>
        <end position="16"/>
    </location>
</feature>
<organism evidence="2">
    <name type="scientific">Nothobranchius furzeri</name>
    <name type="common">Turquoise killifish</name>
    <dbReference type="NCBI Taxonomy" id="105023"/>
    <lineage>
        <taxon>Eukaryota</taxon>
        <taxon>Metazoa</taxon>
        <taxon>Chordata</taxon>
        <taxon>Craniata</taxon>
        <taxon>Vertebrata</taxon>
        <taxon>Euteleostomi</taxon>
        <taxon>Actinopterygii</taxon>
        <taxon>Neopterygii</taxon>
        <taxon>Teleostei</taxon>
        <taxon>Neoteleostei</taxon>
        <taxon>Acanthomorphata</taxon>
        <taxon>Ovalentaria</taxon>
        <taxon>Atherinomorphae</taxon>
        <taxon>Cyprinodontiformes</taxon>
        <taxon>Nothobranchiidae</taxon>
        <taxon>Nothobranchius</taxon>
    </lineage>
</organism>
<feature type="non-terminal residue" evidence="2">
    <location>
        <position position="128"/>
    </location>
</feature>
<feature type="non-terminal residue" evidence="2">
    <location>
        <position position="1"/>
    </location>
</feature>
<proteinExistence type="predicted"/>
<sequence>LRVMLLWGVVCRMSGAQVWHRILVLFDGGRLASDDRAKANLLAAQFQRVHSSANISAEDGAYRKRVVLGLGLGQLTEVGEGSGVLNLHFSMVELKRAIQLNSQLNFICESCLTGKKMSPRCYTDQVKN</sequence>
<protein>
    <submittedName>
        <fullName evidence="2">Uncharacterized protein</fullName>
    </submittedName>
</protein>
<name>A0A1A7ZED8_NOTFU</name>